<feature type="compositionally biased region" description="Basic and acidic residues" evidence="1">
    <location>
        <begin position="297"/>
        <end position="310"/>
    </location>
</feature>
<keyword evidence="2" id="KW-0732">Signal</keyword>
<feature type="compositionally biased region" description="Basic and acidic residues" evidence="1">
    <location>
        <begin position="40"/>
        <end position="69"/>
    </location>
</feature>
<feature type="compositionally biased region" description="Basic and acidic residues" evidence="1">
    <location>
        <begin position="214"/>
        <end position="240"/>
    </location>
</feature>
<dbReference type="OrthoDB" id="9812429at2"/>
<evidence type="ECO:0000313" key="5">
    <source>
        <dbReference type="Proteomes" id="UP000198660"/>
    </source>
</evidence>
<dbReference type="AlphaFoldDB" id="A0A1I6T030"/>
<feature type="region of interest" description="Disordered" evidence="1">
    <location>
        <begin position="38"/>
        <end position="69"/>
    </location>
</feature>
<proteinExistence type="predicted"/>
<dbReference type="Proteomes" id="UP000198660">
    <property type="component" value="Unassembled WGS sequence"/>
</dbReference>
<dbReference type="Pfam" id="PF12671">
    <property type="entry name" value="Amidase_6"/>
    <property type="match status" value="1"/>
</dbReference>
<feature type="compositionally biased region" description="Polar residues" evidence="1">
    <location>
        <begin position="203"/>
        <end position="213"/>
    </location>
</feature>
<accession>A0A1I6T030</accession>
<dbReference type="EMBL" id="FPAA01000008">
    <property type="protein sequence ID" value="SFS82635.1"/>
    <property type="molecule type" value="Genomic_DNA"/>
</dbReference>
<dbReference type="PANTHER" id="PTHR40032">
    <property type="entry name" value="EXPORTED PROTEIN-RELATED"/>
    <property type="match status" value="1"/>
</dbReference>
<feature type="domain" description="Putative amidase" evidence="3">
    <location>
        <begin position="315"/>
        <end position="460"/>
    </location>
</feature>
<name>A0A1I6T030_9BACL</name>
<evidence type="ECO:0000313" key="4">
    <source>
        <dbReference type="EMBL" id="SFS82635.1"/>
    </source>
</evidence>
<keyword evidence="5" id="KW-1185">Reference proteome</keyword>
<evidence type="ECO:0000259" key="3">
    <source>
        <dbReference type="Pfam" id="PF12671"/>
    </source>
</evidence>
<feature type="compositionally biased region" description="Polar residues" evidence="1">
    <location>
        <begin position="241"/>
        <end position="279"/>
    </location>
</feature>
<dbReference type="InterPro" id="IPR024301">
    <property type="entry name" value="Amidase_6"/>
</dbReference>
<feature type="region of interest" description="Disordered" evidence="1">
    <location>
        <begin position="166"/>
        <end position="315"/>
    </location>
</feature>
<gene>
    <name evidence="4" type="ORF">SAMN05444972_108172</name>
</gene>
<dbReference type="PANTHER" id="PTHR40032:SF1">
    <property type="entry name" value="EXPORTED PROTEIN"/>
    <property type="match status" value="1"/>
</dbReference>
<feature type="signal peptide" evidence="2">
    <location>
        <begin position="1"/>
        <end position="33"/>
    </location>
</feature>
<feature type="compositionally biased region" description="Polar residues" evidence="1">
    <location>
        <begin position="286"/>
        <end position="296"/>
    </location>
</feature>
<organism evidence="4 5">
    <name type="scientific">Marininema halotolerans</name>
    <dbReference type="NCBI Taxonomy" id="1155944"/>
    <lineage>
        <taxon>Bacteria</taxon>
        <taxon>Bacillati</taxon>
        <taxon>Bacillota</taxon>
        <taxon>Bacilli</taxon>
        <taxon>Bacillales</taxon>
        <taxon>Thermoactinomycetaceae</taxon>
        <taxon>Marininema</taxon>
    </lineage>
</organism>
<dbReference type="RefSeq" id="WP_091837696.1">
    <property type="nucleotide sequence ID" value="NZ_FPAA01000008.1"/>
</dbReference>
<evidence type="ECO:0000256" key="1">
    <source>
        <dbReference type="SAM" id="MobiDB-lite"/>
    </source>
</evidence>
<feature type="chain" id="PRO_5009303999" evidence="2">
    <location>
        <begin position="34"/>
        <end position="477"/>
    </location>
</feature>
<evidence type="ECO:0000256" key="2">
    <source>
        <dbReference type="SAM" id="SignalP"/>
    </source>
</evidence>
<sequence length="477" mass="53637">MKRRKKPGFVKNKKFLIGASVAAILLIGSSAYATLTNAGGEKEAASPTAKVEKQAKTPDDVSAPKEVKDVSGEDMVKTVKYYDESSKTPDQVKKEQPQAINVVKKVTGTMPDLNTEKGRDRVRAASTNVDQLAPADQQRLKKLLIEVAKIENKKVNQRIKELVAKAKKGTITSAEKAELSSILPEKNPGQPIKAVPAEKPSQDEQPSNASQGQENEKDANLKDKVKQRIKDGIKKVKPEEPTTTQPDDNQGQTPAQPDTNTTQPGDDEQPGTTPEQPSTEPDDEQQPNTQPQTEKPTPSKETKPQQKPRVESNGYNRTKAVEYAYKWWNKRNNAKYGYYSKANGGCYDCWYDCTNFISQVLKEGGFKEKKGRYDWYDYWFYSDKKPSLTWGVAHSLFKHMKYVRKAEQATRPSDLEVGDIVNADFEKDGRIDHSVVITKIKHGIIYATYHTSDNKDKPINDWFRLYNVYGWKMGTAK</sequence>
<reference evidence="5" key="1">
    <citation type="submission" date="2016-10" db="EMBL/GenBank/DDBJ databases">
        <authorList>
            <person name="Varghese N."/>
            <person name="Submissions S."/>
        </authorList>
    </citation>
    <scope>NUCLEOTIDE SEQUENCE [LARGE SCALE GENOMIC DNA]</scope>
    <source>
        <strain evidence="5">DSM 45789</strain>
    </source>
</reference>
<protein>
    <submittedName>
        <fullName evidence="4">Putative amidase domain-containing protein</fullName>
    </submittedName>
</protein>